<comment type="caution">
    <text evidence="2">The sequence shown here is derived from an EMBL/GenBank/DDBJ whole genome shotgun (WGS) entry which is preliminary data.</text>
</comment>
<dbReference type="AlphaFoldDB" id="A0AAV7UWA9"/>
<protein>
    <submittedName>
        <fullName evidence="2">Uncharacterized protein</fullName>
    </submittedName>
</protein>
<feature type="compositionally biased region" description="Basic and acidic residues" evidence="1">
    <location>
        <begin position="100"/>
        <end position="113"/>
    </location>
</feature>
<name>A0AAV7UWA9_PLEWA</name>
<sequence>MGVIPQSEQLISVRGLGQHKSQLRSRPSTKSCTRRLHLPKTEGAACAVIGTPSAPYGTLRVLPGSLHRDSEDGCPCRALWREPRPCTTSDPAASANQLEGEQRRDRAHTRGPEAVESGSRPVTQVRARQKEAALVASPAAGPHLINIAGADRGIASAGLLAPVPRAHGTPPPPRQACAIPNGKHAARICHQTDITPNGEPSLQQPLGISAHSIHRPG</sequence>
<gene>
    <name evidence="2" type="ORF">NDU88_002670</name>
</gene>
<reference evidence="2" key="1">
    <citation type="journal article" date="2022" name="bioRxiv">
        <title>Sequencing and chromosome-scale assembly of the giantPleurodeles waltlgenome.</title>
        <authorList>
            <person name="Brown T."/>
            <person name="Elewa A."/>
            <person name="Iarovenko S."/>
            <person name="Subramanian E."/>
            <person name="Araus A.J."/>
            <person name="Petzold A."/>
            <person name="Susuki M."/>
            <person name="Suzuki K.-i.T."/>
            <person name="Hayashi T."/>
            <person name="Toyoda A."/>
            <person name="Oliveira C."/>
            <person name="Osipova E."/>
            <person name="Leigh N.D."/>
            <person name="Simon A."/>
            <person name="Yun M.H."/>
        </authorList>
    </citation>
    <scope>NUCLEOTIDE SEQUENCE</scope>
    <source>
        <strain evidence="2">20211129_DDA</strain>
        <tissue evidence="2">Liver</tissue>
    </source>
</reference>
<evidence type="ECO:0000313" key="3">
    <source>
        <dbReference type="Proteomes" id="UP001066276"/>
    </source>
</evidence>
<keyword evidence="3" id="KW-1185">Reference proteome</keyword>
<feature type="region of interest" description="Disordered" evidence="1">
    <location>
        <begin position="82"/>
        <end position="124"/>
    </location>
</feature>
<evidence type="ECO:0000313" key="2">
    <source>
        <dbReference type="EMBL" id="KAJ1193372.1"/>
    </source>
</evidence>
<organism evidence="2 3">
    <name type="scientific">Pleurodeles waltl</name>
    <name type="common">Iberian ribbed newt</name>
    <dbReference type="NCBI Taxonomy" id="8319"/>
    <lineage>
        <taxon>Eukaryota</taxon>
        <taxon>Metazoa</taxon>
        <taxon>Chordata</taxon>
        <taxon>Craniata</taxon>
        <taxon>Vertebrata</taxon>
        <taxon>Euteleostomi</taxon>
        <taxon>Amphibia</taxon>
        <taxon>Batrachia</taxon>
        <taxon>Caudata</taxon>
        <taxon>Salamandroidea</taxon>
        <taxon>Salamandridae</taxon>
        <taxon>Pleurodelinae</taxon>
        <taxon>Pleurodeles</taxon>
    </lineage>
</organism>
<proteinExistence type="predicted"/>
<dbReference type="Proteomes" id="UP001066276">
    <property type="component" value="Chromosome 2_2"/>
</dbReference>
<feature type="region of interest" description="Disordered" evidence="1">
    <location>
        <begin position="196"/>
        <end position="217"/>
    </location>
</feature>
<accession>A0AAV7UWA9</accession>
<dbReference type="EMBL" id="JANPWB010000004">
    <property type="protein sequence ID" value="KAJ1193372.1"/>
    <property type="molecule type" value="Genomic_DNA"/>
</dbReference>
<feature type="compositionally biased region" description="Polar residues" evidence="1">
    <location>
        <begin position="86"/>
        <end position="99"/>
    </location>
</feature>
<feature type="compositionally biased region" description="Polar residues" evidence="1">
    <location>
        <begin position="196"/>
        <end position="206"/>
    </location>
</feature>
<evidence type="ECO:0000256" key="1">
    <source>
        <dbReference type="SAM" id="MobiDB-lite"/>
    </source>
</evidence>